<evidence type="ECO:0000313" key="3">
    <source>
        <dbReference type="Proteomes" id="UP000037397"/>
    </source>
</evidence>
<feature type="compositionally biased region" description="Low complexity" evidence="1">
    <location>
        <begin position="158"/>
        <end position="169"/>
    </location>
</feature>
<accession>A0A0L6CHG0</accession>
<sequence length="169" mass="16809">MLSARLPASAGASAADRSRAASSAYSSSLATPSPTVGADRSRGPATAEAATTYTTTAPSRQVLGERSRSSHAATRPPACQGSAPALRATDMIASAAPTANQAACPITLVARAPAPVVDPCCVHDMDTPWAARPTTAATPQSSSAGRTPTAPPPRRSTRASAAPTNGTST</sequence>
<protein>
    <submittedName>
        <fullName evidence="2">Uncharacterized protein</fullName>
    </submittedName>
</protein>
<feature type="compositionally biased region" description="Low complexity" evidence="1">
    <location>
        <begin position="45"/>
        <end position="57"/>
    </location>
</feature>
<reference evidence="3" key="1">
    <citation type="submission" date="2015-03" db="EMBL/GenBank/DDBJ databases">
        <title>Luteipulveratus halotolerans sp. nov., a novel actinobacterium (Dermacoccaceae) from Sarawak, Malaysia.</title>
        <authorList>
            <person name="Juboi H."/>
            <person name="Basik A."/>
            <person name="Shamsul S.S."/>
            <person name="Arnold P."/>
            <person name="Schmitt E.K."/>
            <person name="Sanglier J.-J."/>
            <person name="Yeo T."/>
        </authorList>
    </citation>
    <scope>NUCLEOTIDE SEQUENCE [LARGE SCALE GENOMIC DNA]</scope>
    <source>
        <strain evidence="3">C296001</strain>
    </source>
</reference>
<comment type="caution">
    <text evidence="2">The sequence shown here is derived from an EMBL/GenBank/DDBJ whole genome shotgun (WGS) entry which is preliminary data.</text>
</comment>
<name>A0A0L6CHG0_9MICO</name>
<organism evidence="2 3">
    <name type="scientific">Luteipulveratus halotolerans</name>
    <dbReference type="NCBI Taxonomy" id="1631356"/>
    <lineage>
        <taxon>Bacteria</taxon>
        <taxon>Bacillati</taxon>
        <taxon>Actinomycetota</taxon>
        <taxon>Actinomycetes</taxon>
        <taxon>Micrococcales</taxon>
        <taxon>Dermacoccaceae</taxon>
        <taxon>Luteipulveratus</taxon>
    </lineage>
</organism>
<feature type="region of interest" description="Disordered" evidence="1">
    <location>
        <begin position="1"/>
        <end position="83"/>
    </location>
</feature>
<evidence type="ECO:0000256" key="1">
    <source>
        <dbReference type="SAM" id="MobiDB-lite"/>
    </source>
</evidence>
<keyword evidence="3" id="KW-1185">Reference proteome</keyword>
<feature type="compositionally biased region" description="Low complexity" evidence="1">
    <location>
        <begin position="1"/>
        <end position="34"/>
    </location>
</feature>
<dbReference type="Proteomes" id="UP000037397">
    <property type="component" value="Unassembled WGS sequence"/>
</dbReference>
<dbReference type="STRING" id="1631356.VV01_09010"/>
<gene>
    <name evidence="2" type="ORF">VV01_09010</name>
</gene>
<feature type="compositionally biased region" description="Low complexity" evidence="1">
    <location>
        <begin position="131"/>
        <end position="148"/>
    </location>
</feature>
<evidence type="ECO:0000313" key="2">
    <source>
        <dbReference type="EMBL" id="KNX37251.1"/>
    </source>
</evidence>
<dbReference type="AlphaFoldDB" id="A0A0L6CHG0"/>
<dbReference type="EMBL" id="LAIR01000002">
    <property type="protein sequence ID" value="KNX37251.1"/>
    <property type="molecule type" value="Genomic_DNA"/>
</dbReference>
<feature type="region of interest" description="Disordered" evidence="1">
    <location>
        <begin position="131"/>
        <end position="169"/>
    </location>
</feature>
<proteinExistence type="predicted"/>